<dbReference type="SUPFAM" id="SSF52540">
    <property type="entry name" value="P-loop containing nucleoside triphosphate hydrolases"/>
    <property type="match status" value="1"/>
</dbReference>
<dbReference type="PANTHER" id="PTHR10039">
    <property type="entry name" value="AMELOGENIN"/>
    <property type="match status" value="1"/>
</dbReference>
<dbReference type="Pfam" id="PF17109">
    <property type="entry name" value="Goodbye"/>
    <property type="match status" value="1"/>
</dbReference>
<evidence type="ECO:0000313" key="4">
    <source>
        <dbReference type="EMBL" id="KAK7717935.1"/>
    </source>
</evidence>
<name>A0ABR1NWF4_DIAER</name>
<feature type="domain" description="Fungal STAND N-terminal Goodbye" evidence="2">
    <location>
        <begin position="24"/>
        <end position="148"/>
    </location>
</feature>
<keyword evidence="5" id="KW-1185">Reference proteome</keyword>
<protein>
    <recommendedName>
        <fullName evidence="6">Fungal STAND N-terminal Goodbye domain-containing protein</fullName>
    </recommendedName>
</protein>
<dbReference type="Pfam" id="PF24883">
    <property type="entry name" value="NPHP3_N"/>
    <property type="match status" value="1"/>
</dbReference>
<reference evidence="4 5" key="1">
    <citation type="submission" date="2024-02" db="EMBL/GenBank/DDBJ databases">
        <title>De novo assembly and annotation of 12 fungi associated with fruit tree decline syndrome in Ontario, Canada.</title>
        <authorList>
            <person name="Sulman M."/>
            <person name="Ellouze W."/>
            <person name="Ilyukhin E."/>
        </authorList>
    </citation>
    <scope>NUCLEOTIDE SEQUENCE [LARGE SCALE GENOMIC DNA]</scope>
    <source>
        <strain evidence="4 5">M169</strain>
    </source>
</reference>
<dbReference type="Gene3D" id="3.40.50.300">
    <property type="entry name" value="P-loop containing nucleotide triphosphate hydrolases"/>
    <property type="match status" value="1"/>
</dbReference>
<evidence type="ECO:0008006" key="6">
    <source>
        <dbReference type="Google" id="ProtNLM"/>
    </source>
</evidence>
<dbReference type="Proteomes" id="UP001430848">
    <property type="component" value="Unassembled WGS sequence"/>
</dbReference>
<sequence length="459" mass="51282">MSQQSPEATGKTALGGDIGMTTIWGEAIDSFKDICGESLLKGDVKSFDDVQKKIESVSKVASGLDPEQEEKWDKAKRVGLDSLKYLKMLAGVASKASSLGLVPAGAADITSNALCFVFDIPVAIRRYHDAINAVFSKVSTALSQFRIYDSMESIGASLDDLLVQEIRKVMVSFVKLCAHVVKYRQGSRWRRLRQDFKSIFDEDSGLKEEMTKFEDALQQKRDVERTITLAQVVDTRKDMVQFLEQFIVFNKTFEDTQKRLQSVKDDTDRKKALENIRDSLSVPSTSETSHVLLVTGPPSSGKSSATAIITKHLEEFKDRTYVAHYFFPASAKRSDDERDTVRYVLKYMAFQIARVDDSVRKALSKACDEGSVSSRGSASLERLWTDLKIGSTGSGATYYLVFDGIENLPDDQANMLLDLIFSSKLGEQSARRVRVLLSGADDKFLWTPSMRNTPRIQME</sequence>
<organism evidence="4 5">
    <name type="scientific">Diaporthe eres</name>
    <name type="common">Phomopsis oblonga</name>
    <dbReference type="NCBI Taxonomy" id="83184"/>
    <lineage>
        <taxon>Eukaryota</taxon>
        <taxon>Fungi</taxon>
        <taxon>Dikarya</taxon>
        <taxon>Ascomycota</taxon>
        <taxon>Pezizomycotina</taxon>
        <taxon>Sordariomycetes</taxon>
        <taxon>Sordariomycetidae</taxon>
        <taxon>Diaporthales</taxon>
        <taxon>Diaporthaceae</taxon>
        <taxon>Diaporthe</taxon>
        <taxon>Diaporthe eres species complex</taxon>
    </lineage>
</organism>
<dbReference type="InterPro" id="IPR031350">
    <property type="entry name" value="Goodbye_dom"/>
</dbReference>
<evidence type="ECO:0000259" key="3">
    <source>
        <dbReference type="Pfam" id="PF24883"/>
    </source>
</evidence>
<dbReference type="InterPro" id="IPR056884">
    <property type="entry name" value="NPHP3-like_N"/>
</dbReference>
<evidence type="ECO:0000313" key="5">
    <source>
        <dbReference type="Proteomes" id="UP001430848"/>
    </source>
</evidence>
<comment type="caution">
    <text evidence="4">The sequence shown here is derived from an EMBL/GenBank/DDBJ whole genome shotgun (WGS) entry which is preliminary data.</text>
</comment>
<accession>A0ABR1NWF4</accession>
<proteinExistence type="predicted"/>
<dbReference type="EMBL" id="JAKNSF020000090">
    <property type="protein sequence ID" value="KAK7717935.1"/>
    <property type="molecule type" value="Genomic_DNA"/>
</dbReference>
<dbReference type="PANTHER" id="PTHR10039:SF17">
    <property type="entry name" value="FUNGAL STAND N-TERMINAL GOODBYE DOMAIN-CONTAINING PROTEIN-RELATED"/>
    <property type="match status" value="1"/>
</dbReference>
<gene>
    <name evidence="4" type="ORF">SLS63_010585</name>
</gene>
<evidence type="ECO:0000259" key="2">
    <source>
        <dbReference type="Pfam" id="PF17109"/>
    </source>
</evidence>
<evidence type="ECO:0000256" key="1">
    <source>
        <dbReference type="ARBA" id="ARBA00022737"/>
    </source>
</evidence>
<feature type="domain" description="Nephrocystin 3-like N-terminal" evidence="3">
    <location>
        <begin position="285"/>
        <end position="438"/>
    </location>
</feature>
<keyword evidence="1" id="KW-0677">Repeat</keyword>
<dbReference type="InterPro" id="IPR027417">
    <property type="entry name" value="P-loop_NTPase"/>
</dbReference>